<keyword evidence="8" id="KW-1185">Reference proteome</keyword>
<dbReference type="EMBL" id="KQ241679">
    <property type="protein sequence ID" value="KNC85874.1"/>
    <property type="molecule type" value="Genomic_DNA"/>
</dbReference>
<dbReference type="FunFam" id="3.30.160.60:FF:000072">
    <property type="entry name" value="zinc finger protein 143 isoform X1"/>
    <property type="match status" value="1"/>
</dbReference>
<evidence type="ECO:0000259" key="6">
    <source>
        <dbReference type="PROSITE" id="PS50157"/>
    </source>
</evidence>
<reference evidence="7 8" key="1">
    <citation type="submission" date="2011-02" db="EMBL/GenBank/DDBJ databases">
        <title>The Genome Sequence of Sphaeroforma arctica JP610.</title>
        <authorList>
            <consortium name="The Broad Institute Genome Sequencing Platform"/>
            <person name="Russ C."/>
            <person name="Cuomo C."/>
            <person name="Young S.K."/>
            <person name="Zeng Q."/>
            <person name="Gargeya S."/>
            <person name="Alvarado L."/>
            <person name="Berlin A."/>
            <person name="Chapman S.B."/>
            <person name="Chen Z."/>
            <person name="Freedman E."/>
            <person name="Gellesch M."/>
            <person name="Goldberg J."/>
            <person name="Griggs A."/>
            <person name="Gujja S."/>
            <person name="Heilman E."/>
            <person name="Heiman D."/>
            <person name="Howarth C."/>
            <person name="Mehta T."/>
            <person name="Neiman D."/>
            <person name="Pearson M."/>
            <person name="Roberts A."/>
            <person name="Saif S."/>
            <person name="Shea T."/>
            <person name="Shenoy N."/>
            <person name="Sisk P."/>
            <person name="Stolte C."/>
            <person name="Sykes S."/>
            <person name="White J."/>
            <person name="Yandava C."/>
            <person name="Burger G."/>
            <person name="Gray M.W."/>
            <person name="Holland P.W.H."/>
            <person name="King N."/>
            <person name="Lang F.B.F."/>
            <person name="Roger A.J."/>
            <person name="Ruiz-Trillo I."/>
            <person name="Haas B."/>
            <person name="Nusbaum C."/>
            <person name="Birren B."/>
        </authorList>
    </citation>
    <scope>NUCLEOTIDE SEQUENCE [LARGE SCALE GENOMIC DNA]</scope>
    <source>
        <strain evidence="7 8">JP610</strain>
    </source>
</reference>
<dbReference type="RefSeq" id="XP_014159776.1">
    <property type="nucleotide sequence ID" value="XM_014304301.1"/>
</dbReference>
<evidence type="ECO:0000256" key="1">
    <source>
        <dbReference type="ARBA" id="ARBA00022723"/>
    </source>
</evidence>
<dbReference type="GO" id="GO:0000981">
    <property type="term" value="F:DNA-binding transcription factor activity, RNA polymerase II-specific"/>
    <property type="evidence" value="ECO:0007669"/>
    <property type="project" value="TreeGrafter"/>
</dbReference>
<dbReference type="GO" id="GO:0008270">
    <property type="term" value="F:zinc ion binding"/>
    <property type="evidence" value="ECO:0007669"/>
    <property type="project" value="UniProtKB-KW"/>
</dbReference>
<dbReference type="SUPFAM" id="SSF57667">
    <property type="entry name" value="beta-beta-alpha zinc fingers"/>
    <property type="match status" value="1"/>
</dbReference>
<dbReference type="PANTHER" id="PTHR23235">
    <property type="entry name" value="KRUEPPEL-LIKE TRANSCRIPTION FACTOR"/>
    <property type="match status" value="1"/>
</dbReference>
<dbReference type="FunFam" id="3.30.160.60:FF:000125">
    <property type="entry name" value="Putative zinc finger protein 143"/>
    <property type="match status" value="1"/>
</dbReference>
<organism evidence="7 8">
    <name type="scientific">Sphaeroforma arctica JP610</name>
    <dbReference type="NCBI Taxonomy" id="667725"/>
    <lineage>
        <taxon>Eukaryota</taxon>
        <taxon>Ichthyosporea</taxon>
        <taxon>Ichthyophonida</taxon>
        <taxon>Sphaeroforma</taxon>
    </lineage>
</organism>
<keyword evidence="2" id="KW-0677">Repeat</keyword>
<dbReference type="PROSITE" id="PS50157">
    <property type="entry name" value="ZINC_FINGER_C2H2_2"/>
    <property type="match status" value="2"/>
</dbReference>
<evidence type="ECO:0000313" key="7">
    <source>
        <dbReference type="EMBL" id="KNC85874.1"/>
    </source>
</evidence>
<dbReference type="Gene3D" id="3.30.160.60">
    <property type="entry name" value="Classic Zinc Finger"/>
    <property type="match status" value="2"/>
</dbReference>
<dbReference type="InterPro" id="IPR013087">
    <property type="entry name" value="Znf_C2H2_type"/>
</dbReference>
<dbReference type="AlphaFoldDB" id="A0A0L0GAE0"/>
<gene>
    <name evidence="7" type="ORF">SARC_01950</name>
</gene>
<proteinExistence type="predicted"/>
<evidence type="ECO:0000256" key="4">
    <source>
        <dbReference type="ARBA" id="ARBA00022833"/>
    </source>
</evidence>
<feature type="domain" description="C2H2-type" evidence="6">
    <location>
        <begin position="42"/>
        <end position="71"/>
    </location>
</feature>
<dbReference type="GO" id="GO:0000978">
    <property type="term" value="F:RNA polymerase II cis-regulatory region sequence-specific DNA binding"/>
    <property type="evidence" value="ECO:0007669"/>
    <property type="project" value="TreeGrafter"/>
</dbReference>
<keyword evidence="4" id="KW-0862">Zinc</keyword>
<dbReference type="PANTHER" id="PTHR23235:SF120">
    <property type="entry name" value="KRUPPEL-LIKE FACTOR 15"/>
    <property type="match status" value="1"/>
</dbReference>
<dbReference type="STRING" id="667725.A0A0L0GAE0"/>
<keyword evidence="3 5" id="KW-0863">Zinc-finger</keyword>
<feature type="domain" description="C2H2-type" evidence="6">
    <location>
        <begin position="72"/>
        <end position="101"/>
    </location>
</feature>
<dbReference type="eggNOG" id="KOG1721">
    <property type="taxonomic scope" value="Eukaryota"/>
</dbReference>
<dbReference type="PROSITE" id="PS00028">
    <property type="entry name" value="ZINC_FINGER_C2H2_1"/>
    <property type="match status" value="2"/>
</dbReference>
<sequence length="104" mass="11547">SKYSVYNLFKPGPELPMFARLRSANGLSVRSIGSTSATVKPHACEWPNCGQTCASAANLKVHMRVHTGERPYACDYPGCGMEYTQSSNLRRHKRVHTGERPYAC</sequence>
<dbReference type="Pfam" id="PF00096">
    <property type="entry name" value="zf-C2H2"/>
    <property type="match status" value="2"/>
</dbReference>
<dbReference type="SMART" id="SM00355">
    <property type="entry name" value="ZnF_C2H2"/>
    <property type="match status" value="2"/>
</dbReference>
<evidence type="ECO:0000313" key="8">
    <source>
        <dbReference type="Proteomes" id="UP000054560"/>
    </source>
</evidence>
<keyword evidence="1" id="KW-0479">Metal-binding</keyword>
<dbReference type="OrthoDB" id="6077919at2759"/>
<dbReference type="InterPro" id="IPR036236">
    <property type="entry name" value="Znf_C2H2_sf"/>
</dbReference>
<evidence type="ECO:0000256" key="3">
    <source>
        <dbReference type="ARBA" id="ARBA00022771"/>
    </source>
</evidence>
<feature type="non-terminal residue" evidence="7">
    <location>
        <position position="104"/>
    </location>
</feature>
<protein>
    <recommendedName>
        <fullName evidence="6">C2H2-type domain-containing protein</fullName>
    </recommendedName>
</protein>
<name>A0A0L0GAE0_9EUKA</name>
<feature type="non-terminal residue" evidence="7">
    <location>
        <position position="1"/>
    </location>
</feature>
<evidence type="ECO:0000256" key="2">
    <source>
        <dbReference type="ARBA" id="ARBA00022737"/>
    </source>
</evidence>
<dbReference type="GeneID" id="25902454"/>
<accession>A0A0L0GAE0</accession>
<evidence type="ECO:0000256" key="5">
    <source>
        <dbReference type="PROSITE-ProRule" id="PRU00042"/>
    </source>
</evidence>
<dbReference type="Proteomes" id="UP000054560">
    <property type="component" value="Unassembled WGS sequence"/>
</dbReference>